<name>A0AAV0EYM9_9ASTE</name>
<accession>A0AAV0EYM9</accession>
<sequence>MIEFYAYRFQNRDTEQACFLFSKRLFQQLLVDVHSIVESTRLYYYRTHQKEVRADMYKEIEEAVLRGDTNPAPVGKHIVLPSSFTGGARYMFQNYQDDMAICR</sequence>
<organism evidence="2 3">
    <name type="scientific">Cuscuta epithymum</name>
    <dbReference type="NCBI Taxonomy" id="186058"/>
    <lineage>
        <taxon>Eukaryota</taxon>
        <taxon>Viridiplantae</taxon>
        <taxon>Streptophyta</taxon>
        <taxon>Embryophyta</taxon>
        <taxon>Tracheophyta</taxon>
        <taxon>Spermatophyta</taxon>
        <taxon>Magnoliopsida</taxon>
        <taxon>eudicotyledons</taxon>
        <taxon>Gunneridae</taxon>
        <taxon>Pentapetalae</taxon>
        <taxon>asterids</taxon>
        <taxon>lamiids</taxon>
        <taxon>Solanales</taxon>
        <taxon>Convolvulaceae</taxon>
        <taxon>Cuscuteae</taxon>
        <taxon>Cuscuta</taxon>
        <taxon>Cuscuta subgen. Cuscuta</taxon>
    </lineage>
</organism>
<dbReference type="InterPro" id="IPR025476">
    <property type="entry name" value="Helitron_helicase-like"/>
</dbReference>
<gene>
    <name evidence="2" type="ORF">CEPIT_LOCUS29015</name>
</gene>
<reference evidence="2" key="1">
    <citation type="submission" date="2022-07" db="EMBL/GenBank/DDBJ databases">
        <authorList>
            <person name="Macas J."/>
            <person name="Novak P."/>
            <person name="Neumann P."/>
        </authorList>
    </citation>
    <scope>NUCLEOTIDE SEQUENCE</scope>
</reference>
<dbReference type="EMBL" id="CAMAPF010000949">
    <property type="protein sequence ID" value="CAH9128351.1"/>
    <property type="molecule type" value="Genomic_DNA"/>
</dbReference>
<protein>
    <recommendedName>
        <fullName evidence="1">Helitron helicase-like domain-containing protein</fullName>
    </recommendedName>
</protein>
<evidence type="ECO:0000259" key="1">
    <source>
        <dbReference type="Pfam" id="PF14214"/>
    </source>
</evidence>
<feature type="domain" description="Helitron helicase-like" evidence="1">
    <location>
        <begin position="4"/>
        <end position="103"/>
    </location>
</feature>
<dbReference type="AlphaFoldDB" id="A0AAV0EYM9"/>
<keyword evidence="3" id="KW-1185">Reference proteome</keyword>
<dbReference type="Proteomes" id="UP001152523">
    <property type="component" value="Unassembled WGS sequence"/>
</dbReference>
<evidence type="ECO:0000313" key="2">
    <source>
        <dbReference type="EMBL" id="CAH9128351.1"/>
    </source>
</evidence>
<comment type="caution">
    <text evidence="2">The sequence shown here is derived from an EMBL/GenBank/DDBJ whole genome shotgun (WGS) entry which is preliminary data.</text>
</comment>
<proteinExistence type="predicted"/>
<dbReference type="PANTHER" id="PTHR45786:SF74">
    <property type="entry name" value="ATP-DEPENDENT DNA HELICASE"/>
    <property type="match status" value="1"/>
</dbReference>
<dbReference type="PANTHER" id="PTHR45786">
    <property type="entry name" value="DNA BINDING PROTEIN-LIKE"/>
    <property type="match status" value="1"/>
</dbReference>
<evidence type="ECO:0000313" key="3">
    <source>
        <dbReference type="Proteomes" id="UP001152523"/>
    </source>
</evidence>
<dbReference type="Pfam" id="PF14214">
    <property type="entry name" value="Helitron_like_N"/>
    <property type="match status" value="1"/>
</dbReference>